<organism evidence="3">
    <name type="scientific">Guillardia theta (strain CCMP2712)</name>
    <name type="common">Cryptophyte</name>
    <dbReference type="NCBI Taxonomy" id="905079"/>
    <lineage>
        <taxon>Eukaryota</taxon>
        <taxon>Cryptophyceae</taxon>
        <taxon>Pyrenomonadales</taxon>
        <taxon>Geminigeraceae</taxon>
        <taxon>Guillardia</taxon>
    </lineage>
</organism>
<evidence type="ECO:0000256" key="2">
    <source>
        <dbReference type="SAM" id="Phobius"/>
    </source>
</evidence>
<keyword evidence="2" id="KW-0472">Membrane</keyword>
<keyword evidence="2" id="KW-0812">Transmembrane</keyword>
<feature type="compositionally biased region" description="Basic and acidic residues" evidence="1">
    <location>
        <begin position="22"/>
        <end position="31"/>
    </location>
</feature>
<gene>
    <name evidence="3" type="ORF">GUITHDRAFT_116911</name>
</gene>
<dbReference type="EnsemblProtists" id="EKX36888">
    <property type="protein sequence ID" value="EKX36888"/>
    <property type="gene ID" value="GUITHDRAFT_116911"/>
</dbReference>
<dbReference type="Proteomes" id="UP000011087">
    <property type="component" value="Unassembled WGS sequence"/>
</dbReference>
<protein>
    <submittedName>
        <fullName evidence="3 4">Uncharacterized protein</fullName>
    </submittedName>
</protein>
<feature type="transmembrane region" description="Helical" evidence="2">
    <location>
        <begin position="161"/>
        <end position="180"/>
    </location>
</feature>
<feature type="compositionally biased region" description="Basic and acidic residues" evidence="1">
    <location>
        <begin position="1"/>
        <end position="13"/>
    </location>
</feature>
<evidence type="ECO:0000313" key="3">
    <source>
        <dbReference type="EMBL" id="EKX36888.1"/>
    </source>
</evidence>
<sequence>MVEQRLEQTDKKNNSTRSWMLDQRREHRKEGAGAGAGRASSRPLAILQHNFTGKEEIIRFQAQAWEEARLLKEAYWLIGGDSRPLSRRREVLAMQVKHEAQLNRYMGSMMELLQEKPLAQLEGSSESFRSQWRRGPGALLGLLLRTSMMISSFVFVSCLLLLQLGVVGVRTCLWILLWGMDYGNRREWWIPELVESVMWLRHELMSGSLSKQLQGVYEEGRRMAQTTVLFLLSLFSPEIQSKFIQYASSAKTRGQDYFRQLRSKILEVRDLVEEERGGAGQGRVSEGEGAGQGRGGSGSKASGQVDFASKLEDARRASEARMTRRLGFEPLKEAFNVTSSWTEAGDDNLTRAEDPGQLERPSKRSMTMRLLKNMSAAVTSSVSAGVSMTLNFSPPDVGNVSGEVLGVASSWLATAGNIANDLGVGHWQGNLTSWLGGGGKEEENKSSWQQMLSGVTEGTSRALSSLQLSIGSLDQSLMTAVDATELAVSKALTQTTVALPWLQSAEDWVRGNEFAMRKYLQVQQRWHALLLWGQPIWEKVDMWAKEVKIPELAQRILLNAIYYRLQYFGVRNMLVLVVAHGVIHARQERRPPAPRKAIGGLKGMAVKIQVSILDVFRAVPLAGRLEPPGEPTSPAAAADPQASSSVKTTE</sequence>
<reference evidence="4" key="3">
    <citation type="submission" date="2016-03" db="UniProtKB">
        <authorList>
            <consortium name="EnsemblProtists"/>
        </authorList>
    </citation>
    <scope>IDENTIFICATION</scope>
</reference>
<dbReference type="KEGG" id="gtt:GUITHDRAFT_116911"/>
<feature type="region of interest" description="Disordered" evidence="1">
    <location>
        <begin position="276"/>
        <end position="305"/>
    </location>
</feature>
<evidence type="ECO:0000256" key="1">
    <source>
        <dbReference type="SAM" id="MobiDB-lite"/>
    </source>
</evidence>
<dbReference type="AlphaFoldDB" id="L1IKW1"/>
<dbReference type="PaxDb" id="55529-EKX36888"/>
<dbReference type="GeneID" id="17293654"/>
<evidence type="ECO:0000313" key="5">
    <source>
        <dbReference type="Proteomes" id="UP000011087"/>
    </source>
</evidence>
<feature type="compositionally biased region" description="Gly residues" evidence="1">
    <location>
        <begin position="288"/>
        <end position="298"/>
    </location>
</feature>
<reference evidence="5" key="2">
    <citation type="submission" date="2012-11" db="EMBL/GenBank/DDBJ databases">
        <authorList>
            <person name="Kuo A."/>
            <person name="Curtis B.A."/>
            <person name="Tanifuji G."/>
            <person name="Burki F."/>
            <person name="Gruber A."/>
            <person name="Irimia M."/>
            <person name="Maruyama S."/>
            <person name="Arias M.C."/>
            <person name="Ball S.G."/>
            <person name="Gile G.H."/>
            <person name="Hirakawa Y."/>
            <person name="Hopkins J.F."/>
            <person name="Rensing S.A."/>
            <person name="Schmutz J."/>
            <person name="Symeonidi A."/>
            <person name="Elias M."/>
            <person name="Eveleigh R.J."/>
            <person name="Herman E.K."/>
            <person name="Klute M.J."/>
            <person name="Nakayama T."/>
            <person name="Obornik M."/>
            <person name="Reyes-Prieto A."/>
            <person name="Armbrust E.V."/>
            <person name="Aves S.J."/>
            <person name="Beiko R.G."/>
            <person name="Coutinho P."/>
            <person name="Dacks J.B."/>
            <person name="Durnford D.G."/>
            <person name="Fast N.M."/>
            <person name="Green B.R."/>
            <person name="Grisdale C."/>
            <person name="Hempe F."/>
            <person name="Henrissat B."/>
            <person name="Hoppner M.P."/>
            <person name="Ishida K.-I."/>
            <person name="Kim E."/>
            <person name="Koreny L."/>
            <person name="Kroth P.G."/>
            <person name="Liu Y."/>
            <person name="Malik S.-B."/>
            <person name="Maier U.G."/>
            <person name="McRose D."/>
            <person name="Mock T."/>
            <person name="Neilson J.A."/>
            <person name="Onodera N.T."/>
            <person name="Poole A.M."/>
            <person name="Pritham E.J."/>
            <person name="Richards T.A."/>
            <person name="Rocap G."/>
            <person name="Roy S.W."/>
            <person name="Sarai C."/>
            <person name="Schaack S."/>
            <person name="Shirato S."/>
            <person name="Slamovits C.H."/>
            <person name="Spencer D.F."/>
            <person name="Suzuki S."/>
            <person name="Worden A.Z."/>
            <person name="Zauner S."/>
            <person name="Barry K."/>
            <person name="Bell C."/>
            <person name="Bharti A.K."/>
            <person name="Crow J.A."/>
            <person name="Grimwood J."/>
            <person name="Kramer R."/>
            <person name="Lindquist E."/>
            <person name="Lucas S."/>
            <person name="Salamov A."/>
            <person name="McFadden G.I."/>
            <person name="Lane C.E."/>
            <person name="Keeling P.J."/>
            <person name="Gray M.W."/>
            <person name="Grigoriev I.V."/>
            <person name="Archibald J.M."/>
        </authorList>
    </citation>
    <scope>NUCLEOTIDE SEQUENCE</scope>
    <source>
        <strain evidence="5">CCMP2712</strain>
    </source>
</reference>
<feature type="region of interest" description="Disordered" evidence="1">
    <location>
        <begin position="1"/>
        <end position="39"/>
    </location>
</feature>
<feature type="compositionally biased region" description="Low complexity" evidence="1">
    <location>
        <begin position="632"/>
        <end position="650"/>
    </location>
</feature>
<keyword evidence="5" id="KW-1185">Reference proteome</keyword>
<dbReference type="EMBL" id="JH993066">
    <property type="protein sequence ID" value="EKX36888.1"/>
    <property type="molecule type" value="Genomic_DNA"/>
</dbReference>
<reference evidence="3 5" key="1">
    <citation type="journal article" date="2012" name="Nature">
        <title>Algal genomes reveal evolutionary mosaicism and the fate of nucleomorphs.</title>
        <authorList>
            <consortium name="DOE Joint Genome Institute"/>
            <person name="Curtis B.A."/>
            <person name="Tanifuji G."/>
            <person name="Burki F."/>
            <person name="Gruber A."/>
            <person name="Irimia M."/>
            <person name="Maruyama S."/>
            <person name="Arias M.C."/>
            <person name="Ball S.G."/>
            <person name="Gile G.H."/>
            <person name="Hirakawa Y."/>
            <person name="Hopkins J.F."/>
            <person name="Kuo A."/>
            <person name="Rensing S.A."/>
            <person name="Schmutz J."/>
            <person name="Symeonidi A."/>
            <person name="Elias M."/>
            <person name="Eveleigh R.J."/>
            <person name="Herman E.K."/>
            <person name="Klute M.J."/>
            <person name="Nakayama T."/>
            <person name="Obornik M."/>
            <person name="Reyes-Prieto A."/>
            <person name="Armbrust E.V."/>
            <person name="Aves S.J."/>
            <person name="Beiko R.G."/>
            <person name="Coutinho P."/>
            <person name="Dacks J.B."/>
            <person name="Durnford D.G."/>
            <person name="Fast N.M."/>
            <person name="Green B.R."/>
            <person name="Grisdale C.J."/>
            <person name="Hempel F."/>
            <person name="Henrissat B."/>
            <person name="Hoppner M.P."/>
            <person name="Ishida K."/>
            <person name="Kim E."/>
            <person name="Koreny L."/>
            <person name="Kroth P.G."/>
            <person name="Liu Y."/>
            <person name="Malik S.B."/>
            <person name="Maier U.G."/>
            <person name="McRose D."/>
            <person name="Mock T."/>
            <person name="Neilson J.A."/>
            <person name="Onodera N.T."/>
            <person name="Poole A.M."/>
            <person name="Pritham E.J."/>
            <person name="Richards T.A."/>
            <person name="Rocap G."/>
            <person name="Roy S.W."/>
            <person name="Sarai C."/>
            <person name="Schaack S."/>
            <person name="Shirato S."/>
            <person name="Slamovits C.H."/>
            <person name="Spencer D.F."/>
            <person name="Suzuki S."/>
            <person name="Worden A.Z."/>
            <person name="Zauner S."/>
            <person name="Barry K."/>
            <person name="Bell C."/>
            <person name="Bharti A.K."/>
            <person name="Crow J.A."/>
            <person name="Grimwood J."/>
            <person name="Kramer R."/>
            <person name="Lindquist E."/>
            <person name="Lucas S."/>
            <person name="Salamov A."/>
            <person name="McFadden G.I."/>
            <person name="Lane C.E."/>
            <person name="Keeling P.J."/>
            <person name="Gray M.W."/>
            <person name="Grigoriev I.V."/>
            <person name="Archibald J.M."/>
        </authorList>
    </citation>
    <scope>NUCLEOTIDE SEQUENCE</scope>
    <source>
        <strain evidence="3 5">CCMP2712</strain>
    </source>
</reference>
<feature type="region of interest" description="Disordered" evidence="1">
    <location>
        <begin position="626"/>
        <end position="650"/>
    </location>
</feature>
<proteinExistence type="predicted"/>
<name>L1IKW1_GUITC</name>
<accession>L1IKW1</accession>
<keyword evidence="2" id="KW-1133">Transmembrane helix</keyword>
<dbReference type="RefSeq" id="XP_005823868.1">
    <property type="nucleotide sequence ID" value="XM_005823811.1"/>
</dbReference>
<dbReference type="HOGENOM" id="CLU_421779_0_0_1"/>
<evidence type="ECO:0000313" key="4">
    <source>
        <dbReference type="EnsemblProtists" id="EKX36888"/>
    </source>
</evidence>